<dbReference type="AlphaFoldDB" id="A0A1Q5Q4J5"/>
<keyword evidence="3 6" id="KW-0812">Transmembrane</keyword>
<dbReference type="OrthoDB" id="7177610at2"/>
<evidence type="ECO:0000259" key="7">
    <source>
        <dbReference type="SMART" id="SM00849"/>
    </source>
</evidence>
<feature type="transmembrane region" description="Helical" evidence="6">
    <location>
        <begin position="338"/>
        <end position="357"/>
    </location>
</feature>
<dbReference type="Proteomes" id="UP000185628">
    <property type="component" value="Unassembled WGS sequence"/>
</dbReference>
<keyword evidence="5 6" id="KW-0472">Membrane</keyword>
<evidence type="ECO:0000256" key="1">
    <source>
        <dbReference type="ARBA" id="ARBA00004651"/>
    </source>
</evidence>
<dbReference type="NCBIfam" id="TIGR00360">
    <property type="entry name" value="ComEC_N-term"/>
    <property type="match status" value="1"/>
</dbReference>
<evidence type="ECO:0000313" key="8">
    <source>
        <dbReference type="EMBL" id="OKL54713.1"/>
    </source>
</evidence>
<reference evidence="9" key="1">
    <citation type="submission" date="2016-12" db="EMBL/GenBank/DDBJ databases">
        <authorList>
            <person name="Meng X."/>
        </authorList>
    </citation>
    <scope>NUCLEOTIDE SEQUENCE [LARGE SCALE GENOMIC DNA]</scope>
    <source>
        <strain evidence="9">DSM 19116</strain>
    </source>
</reference>
<feature type="transmembrane region" description="Helical" evidence="6">
    <location>
        <begin position="57"/>
        <end position="79"/>
    </location>
</feature>
<dbReference type="InterPro" id="IPR004477">
    <property type="entry name" value="ComEC_N"/>
</dbReference>
<dbReference type="Pfam" id="PF00753">
    <property type="entry name" value="Lactamase_B"/>
    <property type="match status" value="1"/>
</dbReference>
<dbReference type="SMART" id="SM00849">
    <property type="entry name" value="Lactamase_B"/>
    <property type="match status" value="1"/>
</dbReference>
<dbReference type="InterPro" id="IPR001279">
    <property type="entry name" value="Metallo-B-lactamas"/>
</dbReference>
<dbReference type="Gene3D" id="3.60.15.10">
    <property type="entry name" value="Ribonuclease Z/Hydroxyacylglutathione hydrolase-like"/>
    <property type="match status" value="1"/>
</dbReference>
<dbReference type="RefSeq" id="WP_073715855.1">
    <property type="nucleotide sequence ID" value="NZ_MQVR01000009.1"/>
</dbReference>
<dbReference type="InterPro" id="IPR035681">
    <property type="entry name" value="ComA-like_MBL"/>
</dbReference>
<proteinExistence type="predicted"/>
<keyword evidence="9" id="KW-1185">Reference proteome</keyword>
<dbReference type="InterPro" id="IPR036866">
    <property type="entry name" value="RibonucZ/Hydroxyglut_hydro"/>
</dbReference>
<protein>
    <recommendedName>
        <fullName evidence="7">Metallo-beta-lactamase domain-containing protein</fullName>
    </recommendedName>
</protein>
<dbReference type="GO" id="GO:0005886">
    <property type="term" value="C:plasma membrane"/>
    <property type="evidence" value="ECO:0007669"/>
    <property type="project" value="UniProtKB-SubCell"/>
</dbReference>
<keyword evidence="2" id="KW-1003">Cell membrane</keyword>
<evidence type="ECO:0000256" key="2">
    <source>
        <dbReference type="ARBA" id="ARBA00022475"/>
    </source>
</evidence>
<dbReference type="CDD" id="cd07731">
    <property type="entry name" value="ComA-like_MBL-fold"/>
    <property type="match status" value="1"/>
</dbReference>
<feature type="transmembrane region" description="Helical" evidence="6">
    <location>
        <begin position="429"/>
        <end position="452"/>
    </location>
</feature>
<sequence length="786" mass="81021">MIRTLDLRLAPIALGAWAGAWLALSAPAPITGGIVLLTALAAFIAARRRPARHSQGHRFALVMLLALGLAYGAACAAVATSTRGAALQQLTSEVDSPLIVEIEGIARVDPVAVDGPEWAEARHRMIVELTRVCARQQCHASREVALVYGAAPDVRAGMRLSAVGRLAAAPPGGEAVAQLTAKRIEVTAPPRGIGAVTDAIRSSFRDVSTQLSPQGAGLVPGISIGDRRAIPSDLDDAMKAASLTHLTAVSGAHIAVILGAVLALTIVLPRAASLACGAATLLAMFLLVGPLPSVKRAMVMGLVVLLARLRGRTPAGVPALAVAVIVVIGLWPHSARSYGFALSVTATAGLMLLTPVLTRVLARYVPRRLAAAIAVPVAAQLACAPILALMLAEFQSYGVLANIIATPAFVPALLFALPAALLSPFLPTAALALAKVSAFFTSWLATVATTIASAPRARLPLPEGALGAGLVLVVCVLVIVLVLALDRRHPPDRKPRTRRAVALLAAMLLVIFAPRFWPRGAGPWDLWQCDVGQGSAFLARTGDDEALLIDTGKSGAGIARCLADARINRLSHVFLSHPHADHVGGLPDVVSVADVASLITGPASHPAANVAATKTTARQAGLTLHDPIRDASPRSGAVGAATWQIIGPSAALLAAGDTEASANDLSLVVLIETAGIRALVLGDLEAAGQESLLATLKRTCPTPGCLAIDVVIVAHHGSASQSPELAAYLAAPIALISVGENEYGHPSTHAIDLYDTHGEVYRTDRDGHLTLASTPEGIVLTKRPSS</sequence>
<evidence type="ECO:0000256" key="3">
    <source>
        <dbReference type="ARBA" id="ARBA00022692"/>
    </source>
</evidence>
<dbReference type="Pfam" id="PF03772">
    <property type="entry name" value="Competence"/>
    <property type="match status" value="1"/>
</dbReference>
<comment type="caution">
    <text evidence="8">The sequence shown here is derived from an EMBL/GenBank/DDBJ whole genome shotgun (WGS) entry which is preliminary data.</text>
</comment>
<evidence type="ECO:0000313" key="9">
    <source>
        <dbReference type="Proteomes" id="UP000185628"/>
    </source>
</evidence>
<evidence type="ECO:0000256" key="6">
    <source>
        <dbReference type="SAM" id="Phobius"/>
    </source>
</evidence>
<feature type="transmembrane region" description="Helical" evidence="6">
    <location>
        <begin position="12"/>
        <end position="45"/>
    </location>
</feature>
<evidence type="ECO:0000256" key="4">
    <source>
        <dbReference type="ARBA" id="ARBA00022989"/>
    </source>
</evidence>
<name>A0A1Q5Q4J5_9ACTO</name>
<evidence type="ECO:0000256" key="5">
    <source>
        <dbReference type="ARBA" id="ARBA00023136"/>
    </source>
</evidence>
<feature type="transmembrane region" description="Helical" evidence="6">
    <location>
        <begin position="397"/>
        <end position="417"/>
    </location>
</feature>
<dbReference type="EMBL" id="MQVR01000009">
    <property type="protein sequence ID" value="OKL54713.1"/>
    <property type="molecule type" value="Genomic_DNA"/>
</dbReference>
<dbReference type="PANTHER" id="PTHR30619:SF1">
    <property type="entry name" value="RECOMBINATION PROTEIN 2"/>
    <property type="match status" value="1"/>
</dbReference>
<feature type="transmembrane region" description="Helical" evidence="6">
    <location>
        <begin position="315"/>
        <end position="332"/>
    </location>
</feature>
<comment type="subcellular location">
    <subcellularLocation>
        <location evidence="1">Cell membrane</location>
        <topology evidence="1">Multi-pass membrane protein</topology>
    </subcellularLocation>
</comment>
<feature type="transmembrane region" description="Helical" evidence="6">
    <location>
        <begin position="464"/>
        <end position="485"/>
    </location>
</feature>
<gene>
    <name evidence="8" type="ORF">BSZ39_02710</name>
</gene>
<feature type="transmembrane region" description="Helical" evidence="6">
    <location>
        <begin position="272"/>
        <end position="294"/>
    </location>
</feature>
<feature type="domain" description="Metallo-beta-lactamase" evidence="7">
    <location>
        <begin position="533"/>
        <end position="715"/>
    </location>
</feature>
<feature type="transmembrane region" description="Helical" evidence="6">
    <location>
        <begin position="497"/>
        <end position="517"/>
    </location>
</feature>
<feature type="transmembrane region" description="Helical" evidence="6">
    <location>
        <begin position="246"/>
        <end position="266"/>
    </location>
</feature>
<keyword evidence="4 6" id="KW-1133">Transmembrane helix</keyword>
<feature type="transmembrane region" description="Helical" evidence="6">
    <location>
        <begin position="369"/>
        <end position="391"/>
    </location>
</feature>
<dbReference type="InterPro" id="IPR052159">
    <property type="entry name" value="Competence_DNA_uptake"/>
</dbReference>
<accession>A0A1Q5Q4J5</accession>
<organism evidence="8 9">
    <name type="scientific">Bowdeniella nasicola</name>
    <dbReference type="NCBI Taxonomy" id="208480"/>
    <lineage>
        <taxon>Bacteria</taxon>
        <taxon>Bacillati</taxon>
        <taxon>Actinomycetota</taxon>
        <taxon>Actinomycetes</taxon>
        <taxon>Actinomycetales</taxon>
        <taxon>Actinomycetaceae</taxon>
        <taxon>Bowdeniella</taxon>
    </lineage>
</organism>
<dbReference type="PANTHER" id="PTHR30619">
    <property type="entry name" value="DNA INTERNALIZATION/COMPETENCE PROTEIN COMEC/REC2"/>
    <property type="match status" value="1"/>
</dbReference>
<dbReference type="SUPFAM" id="SSF56281">
    <property type="entry name" value="Metallo-hydrolase/oxidoreductase"/>
    <property type="match status" value="1"/>
</dbReference>